<feature type="region of interest" description="Disordered" evidence="1">
    <location>
        <begin position="46"/>
        <end position="65"/>
    </location>
</feature>
<comment type="caution">
    <text evidence="2">The sequence shown here is derived from an EMBL/GenBank/DDBJ whole genome shotgun (WGS) entry which is preliminary data.</text>
</comment>
<dbReference type="EMBL" id="JACHFH010000041">
    <property type="protein sequence ID" value="MBB5337301.1"/>
    <property type="molecule type" value="Genomic_DNA"/>
</dbReference>
<sequence length="146" mass="15411">MSISGISAAISSYSQTSTSTSSSVTSVATLEAQKNRYEQALLSLQGASATDSNSNSTTSSSTQIASIERSITKITQEIAQLKNKAAAEALSANQTNISKKPEKEKKESLQEKFGSAYSTSISAEGYDTFIQSQQLNKANNPANNLS</sequence>
<name>A0A840UHT7_9FIRM</name>
<keyword evidence="3" id="KW-1185">Reference proteome</keyword>
<feature type="compositionally biased region" description="Low complexity" evidence="1">
    <location>
        <begin position="47"/>
        <end position="62"/>
    </location>
</feature>
<gene>
    <name evidence="2" type="ORF">HNR32_002461</name>
</gene>
<evidence type="ECO:0000256" key="1">
    <source>
        <dbReference type="SAM" id="MobiDB-lite"/>
    </source>
</evidence>
<dbReference type="RefSeq" id="WP_183863025.1">
    <property type="nucleotide sequence ID" value="NZ_JACHFH010000041.1"/>
</dbReference>
<protein>
    <submittedName>
        <fullName evidence="2">Phage shock protein A</fullName>
    </submittedName>
</protein>
<proteinExistence type="predicted"/>
<reference evidence="2 3" key="1">
    <citation type="submission" date="2020-08" db="EMBL/GenBank/DDBJ databases">
        <title>Genomic Encyclopedia of Type Strains, Phase IV (KMG-IV): sequencing the most valuable type-strain genomes for metagenomic binning, comparative biology and taxonomic classification.</title>
        <authorList>
            <person name="Goeker M."/>
        </authorList>
    </citation>
    <scope>NUCLEOTIDE SEQUENCE [LARGE SCALE GENOMIC DNA]</scope>
    <source>
        <strain evidence="2 3">DSM 24661</strain>
    </source>
</reference>
<evidence type="ECO:0000313" key="2">
    <source>
        <dbReference type="EMBL" id="MBB5337301.1"/>
    </source>
</evidence>
<evidence type="ECO:0000313" key="3">
    <source>
        <dbReference type="Proteomes" id="UP000559117"/>
    </source>
</evidence>
<dbReference type="AlphaFoldDB" id="A0A840UHT7"/>
<feature type="region of interest" description="Disordered" evidence="1">
    <location>
        <begin position="91"/>
        <end position="111"/>
    </location>
</feature>
<feature type="compositionally biased region" description="Basic and acidic residues" evidence="1">
    <location>
        <begin position="99"/>
        <end position="110"/>
    </location>
</feature>
<accession>A0A840UHT7</accession>
<dbReference type="Proteomes" id="UP000559117">
    <property type="component" value="Unassembled WGS sequence"/>
</dbReference>
<organism evidence="2 3">
    <name type="scientific">Pectinatus brassicae</name>
    <dbReference type="NCBI Taxonomy" id="862415"/>
    <lineage>
        <taxon>Bacteria</taxon>
        <taxon>Bacillati</taxon>
        <taxon>Bacillota</taxon>
        <taxon>Negativicutes</taxon>
        <taxon>Selenomonadales</taxon>
        <taxon>Selenomonadaceae</taxon>
        <taxon>Pectinatus</taxon>
    </lineage>
</organism>